<feature type="compositionally biased region" description="Basic and acidic residues" evidence="2">
    <location>
        <begin position="25"/>
        <end position="45"/>
    </location>
</feature>
<dbReference type="AlphaFoldDB" id="A0A9P4QGE0"/>
<gene>
    <name evidence="3" type="ORF">K431DRAFT_290993</name>
</gene>
<keyword evidence="4" id="KW-1185">Reference proteome</keyword>
<dbReference type="Proteomes" id="UP000799441">
    <property type="component" value="Unassembled WGS sequence"/>
</dbReference>
<keyword evidence="1" id="KW-0175">Coiled coil</keyword>
<name>A0A9P4QGE0_9PEZI</name>
<reference evidence="3" key="1">
    <citation type="journal article" date="2020" name="Stud. Mycol.">
        <title>101 Dothideomycetes genomes: a test case for predicting lifestyles and emergence of pathogens.</title>
        <authorList>
            <person name="Haridas S."/>
            <person name="Albert R."/>
            <person name="Binder M."/>
            <person name="Bloem J."/>
            <person name="Labutti K."/>
            <person name="Salamov A."/>
            <person name="Andreopoulos B."/>
            <person name="Baker S."/>
            <person name="Barry K."/>
            <person name="Bills G."/>
            <person name="Bluhm B."/>
            <person name="Cannon C."/>
            <person name="Castanera R."/>
            <person name="Culley D."/>
            <person name="Daum C."/>
            <person name="Ezra D."/>
            <person name="Gonzalez J."/>
            <person name="Henrissat B."/>
            <person name="Kuo A."/>
            <person name="Liang C."/>
            <person name="Lipzen A."/>
            <person name="Lutzoni F."/>
            <person name="Magnuson J."/>
            <person name="Mondo S."/>
            <person name="Nolan M."/>
            <person name="Ohm R."/>
            <person name="Pangilinan J."/>
            <person name="Park H.-J."/>
            <person name="Ramirez L."/>
            <person name="Alfaro M."/>
            <person name="Sun H."/>
            <person name="Tritt A."/>
            <person name="Yoshinaga Y."/>
            <person name="Zwiers L.-H."/>
            <person name="Turgeon B."/>
            <person name="Goodwin S."/>
            <person name="Spatafora J."/>
            <person name="Crous P."/>
            <person name="Grigoriev I."/>
        </authorList>
    </citation>
    <scope>NUCLEOTIDE SEQUENCE</scope>
    <source>
        <strain evidence="3">CBS 116435</strain>
    </source>
</reference>
<sequence length="214" mass="25505">MPVSSYKDCDRHYSAYRQRERYHLQRQTYHDNNDPPIDYTRDADRRYRHRSSKHSSDRRSKPVVVTRYSPGSDRADWPRHTLPGAYERQLLDRRYTELKDMVSSIRGRSQKFVARKEAFTRMRKGRHTLDPSVVRERDRLVELKKDLLELKSAFERKAVRLQKDYVAFSDKLRRESRYGDRRVSSGCKEAEKIARAVDVVKQLVGESCGILKRR</sequence>
<feature type="region of interest" description="Disordered" evidence="2">
    <location>
        <begin position="25"/>
        <end position="80"/>
    </location>
</feature>
<dbReference type="EMBL" id="MU003768">
    <property type="protein sequence ID" value="KAF2725320.1"/>
    <property type="molecule type" value="Genomic_DNA"/>
</dbReference>
<evidence type="ECO:0000256" key="1">
    <source>
        <dbReference type="SAM" id="Coils"/>
    </source>
</evidence>
<accession>A0A9P4QGE0</accession>
<evidence type="ECO:0000313" key="4">
    <source>
        <dbReference type="Proteomes" id="UP000799441"/>
    </source>
</evidence>
<evidence type="ECO:0000313" key="3">
    <source>
        <dbReference type="EMBL" id="KAF2725320.1"/>
    </source>
</evidence>
<protein>
    <submittedName>
        <fullName evidence="3">Uncharacterized protein</fullName>
    </submittedName>
</protein>
<organism evidence="3 4">
    <name type="scientific">Polychaeton citri CBS 116435</name>
    <dbReference type="NCBI Taxonomy" id="1314669"/>
    <lineage>
        <taxon>Eukaryota</taxon>
        <taxon>Fungi</taxon>
        <taxon>Dikarya</taxon>
        <taxon>Ascomycota</taxon>
        <taxon>Pezizomycotina</taxon>
        <taxon>Dothideomycetes</taxon>
        <taxon>Dothideomycetidae</taxon>
        <taxon>Capnodiales</taxon>
        <taxon>Capnodiaceae</taxon>
        <taxon>Polychaeton</taxon>
    </lineage>
</organism>
<evidence type="ECO:0000256" key="2">
    <source>
        <dbReference type="SAM" id="MobiDB-lite"/>
    </source>
</evidence>
<proteinExistence type="predicted"/>
<feature type="coiled-coil region" evidence="1">
    <location>
        <begin position="133"/>
        <end position="164"/>
    </location>
</feature>
<comment type="caution">
    <text evidence="3">The sequence shown here is derived from an EMBL/GenBank/DDBJ whole genome shotgun (WGS) entry which is preliminary data.</text>
</comment>